<feature type="compositionally biased region" description="Polar residues" evidence="1">
    <location>
        <begin position="1"/>
        <end position="15"/>
    </location>
</feature>
<sequence length="70" mass="7548">IDMADTRQTMTSQGIDTAASEGTSKDFKSAVCMLAQLVTAQRQPGAPDVARPFEGPEILRVREFLALNPP</sequence>
<reference evidence="2" key="1">
    <citation type="submission" date="2023-08" db="EMBL/GenBank/DDBJ databases">
        <title>A de novo genome assembly of Solanum verrucosum Schlechtendal, a Mexican diploid species geographically isolated from the other diploid A-genome species in potato relatives.</title>
        <authorList>
            <person name="Hosaka K."/>
        </authorList>
    </citation>
    <scope>NUCLEOTIDE SEQUENCE</scope>
    <source>
        <tissue evidence="2">Young leaves</tissue>
    </source>
</reference>
<gene>
    <name evidence="2" type="ORF">MTR67_030674</name>
</gene>
<dbReference type="AlphaFoldDB" id="A0AAF0R6F7"/>
<evidence type="ECO:0000256" key="1">
    <source>
        <dbReference type="SAM" id="MobiDB-lite"/>
    </source>
</evidence>
<protein>
    <submittedName>
        <fullName evidence="2">Uncharacterized protein</fullName>
    </submittedName>
</protein>
<feature type="non-terminal residue" evidence="2">
    <location>
        <position position="1"/>
    </location>
</feature>
<feature type="region of interest" description="Disordered" evidence="1">
    <location>
        <begin position="1"/>
        <end position="23"/>
    </location>
</feature>
<keyword evidence="3" id="KW-1185">Reference proteome</keyword>
<evidence type="ECO:0000313" key="2">
    <source>
        <dbReference type="EMBL" id="WMV37289.1"/>
    </source>
</evidence>
<organism evidence="2 3">
    <name type="scientific">Solanum verrucosum</name>
    <dbReference type="NCBI Taxonomy" id="315347"/>
    <lineage>
        <taxon>Eukaryota</taxon>
        <taxon>Viridiplantae</taxon>
        <taxon>Streptophyta</taxon>
        <taxon>Embryophyta</taxon>
        <taxon>Tracheophyta</taxon>
        <taxon>Spermatophyta</taxon>
        <taxon>Magnoliopsida</taxon>
        <taxon>eudicotyledons</taxon>
        <taxon>Gunneridae</taxon>
        <taxon>Pentapetalae</taxon>
        <taxon>asterids</taxon>
        <taxon>lamiids</taxon>
        <taxon>Solanales</taxon>
        <taxon>Solanaceae</taxon>
        <taxon>Solanoideae</taxon>
        <taxon>Solaneae</taxon>
        <taxon>Solanum</taxon>
    </lineage>
</organism>
<proteinExistence type="predicted"/>
<accession>A0AAF0R6F7</accession>
<dbReference type="EMBL" id="CP133618">
    <property type="protein sequence ID" value="WMV37289.1"/>
    <property type="molecule type" value="Genomic_DNA"/>
</dbReference>
<dbReference type="Proteomes" id="UP001234989">
    <property type="component" value="Chromosome 7"/>
</dbReference>
<evidence type="ECO:0000313" key="3">
    <source>
        <dbReference type="Proteomes" id="UP001234989"/>
    </source>
</evidence>
<name>A0AAF0R6F7_SOLVR</name>